<dbReference type="PANTHER" id="PTHR46401:SF2">
    <property type="entry name" value="GLYCOSYLTRANSFERASE WBBK-RELATED"/>
    <property type="match status" value="1"/>
</dbReference>
<keyword evidence="1" id="KW-0808">Transferase</keyword>
<evidence type="ECO:0000256" key="1">
    <source>
        <dbReference type="ARBA" id="ARBA00022679"/>
    </source>
</evidence>
<dbReference type="RefSeq" id="WP_078004837.1">
    <property type="nucleotide sequence ID" value="NZ_MRUL01000027.1"/>
</dbReference>
<evidence type="ECO:0008006" key="4">
    <source>
        <dbReference type="Google" id="ProtNLM"/>
    </source>
</evidence>
<dbReference type="Gene3D" id="3.40.50.2000">
    <property type="entry name" value="Glycogen Phosphorylase B"/>
    <property type="match status" value="2"/>
</dbReference>
<keyword evidence="3" id="KW-1185">Reference proteome</keyword>
<dbReference type="OrthoDB" id="9807209at2"/>
<sequence>MKNAILNYIKKSIIRFARTKHGRQLWKLFVSLVNGYHLRRLLVKALAIDVQTHSDAFTVFPKIRTSLSDKNALIIMPFYGNDAVGKNIDTKINTLKSMGFTIHVIVYNDSPWDSCNPTWDYTYNIKCKNGKFGTLRYDVNQQIINDGNRLDDWIDDEVCQFVASLSATNNFDVAIINYVFLSKLCLYLNKSAISIIDTHDVFAKRNTRMTKIGIKQDKFYFSTSKDDESRGLSRADYVFAIQEAEGAYFSECVTSKVIVQPPILDKNFIDFSPKMNKRTVIGFLASGHYPNVVAIEKFIDSLAKINHNVRLVVAGTICGVLSERKYPGFVHTLGFCDSLEGFYSSCDLVINPDELLSGMKVKCLEALSYGIPLVATKAAMEGILSSESYHKFETAEECAEFISTLKKDELYEMAEKSKDTFMEFNKRYNFGKTILQVLKDNE</sequence>
<proteinExistence type="predicted"/>
<name>A0A1S8Y9B5_9GAMM</name>
<dbReference type="SUPFAM" id="SSF53756">
    <property type="entry name" value="UDP-Glycosyltransferase/glycogen phosphorylase"/>
    <property type="match status" value="1"/>
</dbReference>
<accession>A0A1S8Y9B5</accession>
<evidence type="ECO:0000313" key="3">
    <source>
        <dbReference type="Proteomes" id="UP000190667"/>
    </source>
</evidence>
<dbReference type="Pfam" id="PF13692">
    <property type="entry name" value="Glyco_trans_1_4"/>
    <property type="match status" value="1"/>
</dbReference>
<dbReference type="AlphaFoldDB" id="A0A1S8Y9B5"/>
<dbReference type="GO" id="GO:0016757">
    <property type="term" value="F:glycosyltransferase activity"/>
    <property type="evidence" value="ECO:0007669"/>
    <property type="project" value="TreeGrafter"/>
</dbReference>
<organism evidence="2 3">
    <name type="scientific">Izhakiella australiensis</name>
    <dbReference type="NCBI Taxonomy" id="1926881"/>
    <lineage>
        <taxon>Bacteria</taxon>
        <taxon>Pseudomonadati</taxon>
        <taxon>Pseudomonadota</taxon>
        <taxon>Gammaproteobacteria</taxon>
        <taxon>Enterobacterales</taxon>
        <taxon>Erwiniaceae</taxon>
        <taxon>Izhakiella</taxon>
    </lineage>
</organism>
<gene>
    <name evidence="2" type="ORF">BTJ39_22055</name>
</gene>
<dbReference type="STRING" id="1926881.BTJ39_22055"/>
<dbReference type="PANTHER" id="PTHR46401">
    <property type="entry name" value="GLYCOSYLTRANSFERASE WBBK-RELATED"/>
    <property type="match status" value="1"/>
</dbReference>
<evidence type="ECO:0000313" key="2">
    <source>
        <dbReference type="EMBL" id="OON35650.1"/>
    </source>
</evidence>
<protein>
    <recommendedName>
        <fullName evidence="4">Glycosyl transferase family 1 domain-containing protein</fullName>
    </recommendedName>
</protein>
<dbReference type="EMBL" id="MRUL01000027">
    <property type="protein sequence ID" value="OON35650.1"/>
    <property type="molecule type" value="Genomic_DNA"/>
</dbReference>
<dbReference type="GO" id="GO:0009103">
    <property type="term" value="P:lipopolysaccharide biosynthetic process"/>
    <property type="evidence" value="ECO:0007669"/>
    <property type="project" value="TreeGrafter"/>
</dbReference>
<comment type="caution">
    <text evidence="2">The sequence shown here is derived from an EMBL/GenBank/DDBJ whole genome shotgun (WGS) entry which is preliminary data.</text>
</comment>
<reference evidence="2 3" key="1">
    <citation type="submission" date="2016-12" db="EMBL/GenBank/DDBJ databases">
        <title>Izhakiella australiana sp. nov. of genus Izhakiella isolated from Australian desert.</title>
        <authorList>
            <person name="Ji M."/>
        </authorList>
    </citation>
    <scope>NUCLEOTIDE SEQUENCE [LARGE SCALE GENOMIC DNA]</scope>
    <source>
        <strain evidence="2 3">D4N98</strain>
    </source>
</reference>
<dbReference type="Proteomes" id="UP000190667">
    <property type="component" value="Unassembled WGS sequence"/>
</dbReference>